<evidence type="ECO:0000313" key="6">
    <source>
        <dbReference type="EMBL" id="KAH3879992.1"/>
    </source>
</evidence>
<dbReference type="PANTHER" id="PTHR11219">
    <property type="entry name" value="TENEURIN AND N-ACETYLGLUCOSAMINE-1-PHOSPHODIESTER ALPHA-N-ACETYLGLUCOSAMINIDASE"/>
    <property type="match status" value="1"/>
</dbReference>
<accession>A0A9D4RVE0</accession>
<evidence type="ECO:0000256" key="4">
    <source>
        <dbReference type="PROSITE-ProRule" id="PRU00076"/>
    </source>
</evidence>
<evidence type="ECO:0000256" key="1">
    <source>
        <dbReference type="ARBA" id="ARBA00022536"/>
    </source>
</evidence>
<name>A0A9D4RVE0_DREPO</name>
<dbReference type="EMBL" id="JAIWYP010000001">
    <property type="protein sequence ID" value="KAH3879992.1"/>
    <property type="molecule type" value="Genomic_DNA"/>
</dbReference>
<feature type="disulfide bond" evidence="4">
    <location>
        <begin position="111"/>
        <end position="128"/>
    </location>
</feature>
<dbReference type="Pfam" id="PF23106">
    <property type="entry name" value="EGF_Teneurin"/>
    <property type="match status" value="1"/>
</dbReference>
<feature type="domain" description="EGF-like" evidence="5">
    <location>
        <begin position="103"/>
        <end position="140"/>
    </location>
</feature>
<dbReference type="Proteomes" id="UP000828390">
    <property type="component" value="Unassembled WGS sequence"/>
</dbReference>
<organism evidence="6 7">
    <name type="scientific">Dreissena polymorpha</name>
    <name type="common">Zebra mussel</name>
    <name type="synonym">Mytilus polymorpha</name>
    <dbReference type="NCBI Taxonomy" id="45954"/>
    <lineage>
        <taxon>Eukaryota</taxon>
        <taxon>Metazoa</taxon>
        <taxon>Spiralia</taxon>
        <taxon>Lophotrochozoa</taxon>
        <taxon>Mollusca</taxon>
        <taxon>Bivalvia</taxon>
        <taxon>Autobranchia</taxon>
        <taxon>Heteroconchia</taxon>
        <taxon>Euheterodonta</taxon>
        <taxon>Imparidentia</taxon>
        <taxon>Neoheterodontei</taxon>
        <taxon>Myida</taxon>
        <taxon>Dreissenoidea</taxon>
        <taxon>Dreissenidae</taxon>
        <taxon>Dreissena</taxon>
    </lineage>
</organism>
<reference evidence="6" key="1">
    <citation type="journal article" date="2019" name="bioRxiv">
        <title>The Genome of the Zebra Mussel, Dreissena polymorpha: A Resource for Invasive Species Research.</title>
        <authorList>
            <person name="McCartney M.A."/>
            <person name="Auch B."/>
            <person name="Kono T."/>
            <person name="Mallez S."/>
            <person name="Zhang Y."/>
            <person name="Obille A."/>
            <person name="Becker A."/>
            <person name="Abrahante J.E."/>
            <person name="Garbe J."/>
            <person name="Badalamenti J.P."/>
            <person name="Herman A."/>
            <person name="Mangelson H."/>
            <person name="Liachko I."/>
            <person name="Sullivan S."/>
            <person name="Sone E.D."/>
            <person name="Koren S."/>
            <person name="Silverstein K.A.T."/>
            <person name="Beckman K.B."/>
            <person name="Gohl D.M."/>
        </authorList>
    </citation>
    <scope>NUCLEOTIDE SEQUENCE</scope>
    <source>
        <strain evidence="6">Duluth1</strain>
        <tissue evidence="6">Whole animal</tissue>
    </source>
</reference>
<evidence type="ECO:0000256" key="3">
    <source>
        <dbReference type="ARBA" id="ARBA00023157"/>
    </source>
</evidence>
<dbReference type="SMART" id="SM00181">
    <property type="entry name" value="EGF"/>
    <property type="match status" value="3"/>
</dbReference>
<dbReference type="PANTHER" id="PTHR11219:SF69">
    <property type="entry name" value="TENEURIN-A"/>
    <property type="match status" value="1"/>
</dbReference>
<dbReference type="PROSITE" id="PS00022">
    <property type="entry name" value="EGF_1"/>
    <property type="match status" value="1"/>
</dbReference>
<keyword evidence="2" id="KW-0677">Repeat</keyword>
<dbReference type="GO" id="GO:0008045">
    <property type="term" value="P:motor neuron axon guidance"/>
    <property type="evidence" value="ECO:0007669"/>
    <property type="project" value="TreeGrafter"/>
</dbReference>
<dbReference type="InterPro" id="IPR000742">
    <property type="entry name" value="EGF"/>
</dbReference>
<keyword evidence="1 4" id="KW-0245">EGF-like domain</keyword>
<comment type="caution">
    <text evidence="6">The sequence shown here is derived from an EMBL/GenBank/DDBJ whole genome shotgun (WGS) entry which is preliminary data.</text>
</comment>
<protein>
    <recommendedName>
        <fullName evidence="5">EGF-like domain-containing protein</fullName>
    </recommendedName>
</protein>
<keyword evidence="7" id="KW-1185">Reference proteome</keyword>
<feature type="disulfide bond" evidence="4">
    <location>
        <begin position="130"/>
        <end position="139"/>
    </location>
</feature>
<sequence length="208" mass="22116">MYCEKKCENGTVTMAPPTDVTGGECECFTCYNGDRCQLECSDNGICNKTSGQCQCFRDPGNAYIESLCETEGCPGPDGRCNGHGTCVKMTCLCDNGWMGDDCGLPLCPNNCSNEGQCLYNTELEMAECHCNAKWIGSDCAIPCMNEPTSMHLALASVRTHVTQVCPATAFALGEESVITMVAASATSLTLGRVTNARRRAVQAGPTTA</sequence>
<evidence type="ECO:0000313" key="7">
    <source>
        <dbReference type="Proteomes" id="UP000828390"/>
    </source>
</evidence>
<evidence type="ECO:0000256" key="2">
    <source>
        <dbReference type="ARBA" id="ARBA00022737"/>
    </source>
</evidence>
<dbReference type="InterPro" id="IPR051216">
    <property type="entry name" value="Teneurin"/>
</dbReference>
<keyword evidence="3 4" id="KW-1015">Disulfide bond</keyword>
<evidence type="ECO:0000259" key="5">
    <source>
        <dbReference type="PROSITE" id="PS50026"/>
    </source>
</evidence>
<reference evidence="6" key="2">
    <citation type="submission" date="2020-11" db="EMBL/GenBank/DDBJ databases">
        <authorList>
            <person name="McCartney M.A."/>
            <person name="Auch B."/>
            <person name="Kono T."/>
            <person name="Mallez S."/>
            <person name="Becker A."/>
            <person name="Gohl D.M."/>
            <person name="Silverstein K.A.T."/>
            <person name="Koren S."/>
            <person name="Bechman K.B."/>
            <person name="Herman A."/>
            <person name="Abrahante J.E."/>
            <person name="Garbe J."/>
        </authorList>
    </citation>
    <scope>NUCLEOTIDE SEQUENCE</scope>
    <source>
        <strain evidence="6">Duluth1</strain>
        <tissue evidence="6">Whole animal</tissue>
    </source>
</reference>
<dbReference type="Gene3D" id="2.10.25.10">
    <property type="entry name" value="Laminin"/>
    <property type="match status" value="2"/>
</dbReference>
<dbReference type="AlphaFoldDB" id="A0A9D4RVE0"/>
<feature type="disulfide bond" evidence="4">
    <location>
        <begin position="107"/>
        <end position="117"/>
    </location>
</feature>
<dbReference type="SUPFAM" id="SSF57196">
    <property type="entry name" value="EGF/Laminin"/>
    <property type="match status" value="2"/>
</dbReference>
<gene>
    <name evidence="6" type="ORF">DPMN_003904</name>
</gene>
<dbReference type="PROSITE" id="PS50026">
    <property type="entry name" value="EGF_3"/>
    <property type="match status" value="1"/>
</dbReference>
<proteinExistence type="predicted"/>